<dbReference type="Pfam" id="PF00929">
    <property type="entry name" value="RNase_T"/>
    <property type="match status" value="1"/>
</dbReference>
<keyword evidence="8" id="KW-1185">Reference proteome</keyword>
<gene>
    <name evidence="9" type="primary">LOC103721232</name>
</gene>
<dbReference type="SMART" id="SM00479">
    <property type="entry name" value="EXOIII"/>
    <property type="match status" value="1"/>
</dbReference>
<proteinExistence type="predicted"/>
<evidence type="ECO:0000256" key="3">
    <source>
        <dbReference type="ARBA" id="ARBA00022723"/>
    </source>
</evidence>
<dbReference type="InterPro" id="IPR013520">
    <property type="entry name" value="Ribonucl_H"/>
</dbReference>
<keyword evidence="6" id="KW-0460">Magnesium</keyword>
<dbReference type="SUPFAM" id="SSF53098">
    <property type="entry name" value="Ribonuclease H-like"/>
    <property type="match status" value="1"/>
</dbReference>
<name>A0A8B7CZ50_PHODC</name>
<organism evidence="8 9">
    <name type="scientific">Phoenix dactylifera</name>
    <name type="common">Date palm</name>
    <dbReference type="NCBI Taxonomy" id="42345"/>
    <lineage>
        <taxon>Eukaryota</taxon>
        <taxon>Viridiplantae</taxon>
        <taxon>Streptophyta</taxon>
        <taxon>Embryophyta</taxon>
        <taxon>Tracheophyta</taxon>
        <taxon>Spermatophyta</taxon>
        <taxon>Magnoliopsida</taxon>
        <taxon>Liliopsida</taxon>
        <taxon>Arecaceae</taxon>
        <taxon>Coryphoideae</taxon>
        <taxon>Phoeniceae</taxon>
        <taxon>Phoenix</taxon>
    </lineage>
</organism>
<dbReference type="Gene3D" id="3.30.420.10">
    <property type="entry name" value="Ribonuclease H-like superfamily/Ribonuclease H"/>
    <property type="match status" value="1"/>
</dbReference>
<dbReference type="PANTHER" id="PTHR30231">
    <property type="entry name" value="DNA POLYMERASE III SUBUNIT EPSILON"/>
    <property type="match status" value="1"/>
</dbReference>
<evidence type="ECO:0000256" key="1">
    <source>
        <dbReference type="ARBA" id="ARBA00001946"/>
    </source>
</evidence>
<keyword evidence="4" id="KW-0378">Hydrolase</keyword>
<dbReference type="RefSeq" id="XP_008809574.1">
    <property type="nucleotide sequence ID" value="XM_008811352.4"/>
</dbReference>
<dbReference type="GO" id="GO:0003676">
    <property type="term" value="F:nucleic acid binding"/>
    <property type="evidence" value="ECO:0007669"/>
    <property type="project" value="InterPro"/>
</dbReference>
<dbReference type="GO" id="GO:0008408">
    <property type="term" value="F:3'-5' exonuclease activity"/>
    <property type="evidence" value="ECO:0007669"/>
    <property type="project" value="TreeGrafter"/>
</dbReference>
<sequence length="488" mass="53681">MEGRGGGGEEIAFFDVETTVPGRGSGRGHSLLEFGAILVCPRRLVEVGSYSTLIRPTDLSAISAFSIRCNGITAETVASKPFFREVADEVFSILHGRAWAGHNIARFDCLRIREAFAEIGRAPPEPKGIIDTLPLLTQRFGRRAGDMKMASLASYFGLGQQKHRSLDDVRMNLEVLKYCATVLFLEASLPDVLSINSLNENTIARNQRDATAPCEGTTPMLNSPSNLFCKTIPDVNDRAGSIIPVPEKDCSDLISHIEQIRIDPLQQDAAVLGNSATKPPEMVCTTIPTSEGCSGFAGFQEPEEISTQYISAPIVPFSKWGHKILVLHRDCPLQLCCMGLRVQFGPTKKFMDHAGRPKLNIVVDAPENLSEVLGVCDRLAQISSQISGSRSEWRPLIMKNSYSNSSSIRLHIPVMANGDAAIYSTELYQKEPSRNMQKLVFSNYDDVKLDSLFVPGATLDAYFCVETYDYQLHAGIRLVAKRLVLHSK</sequence>
<protein>
    <submittedName>
        <fullName evidence="9">Protein NEN1-like isoform X1</fullName>
    </submittedName>
</protein>
<feature type="domain" description="Exonuclease" evidence="7">
    <location>
        <begin position="10"/>
        <end position="185"/>
    </location>
</feature>
<dbReference type="CDD" id="cd06127">
    <property type="entry name" value="DEDDh"/>
    <property type="match status" value="1"/>
</dbReference>
<keyword evidence="5" id="KW-0269">Exonuclease</keyword>
<keyword evidence="2" id="KW-0540">Nuclease</keyword>
<evidence type="ECO:0000256" key="4">
    <source>
        <dbReference type="ARBA" id="ARBA00022801"/>
    </source>
</evidence>
<evidence type="ECO:0000256" key="2">
    <source>
        <dbReference type="ARBA" id="ARBA00022722"/>
    </source>
</evidence>
<keyword evidence="3" id="KW-0479">Metal-binding</keyword>
<evidence type="ECO:0000256" key="6">
    <source>
        <dbReference type="ARBA" id="ARBA00022842"/>
    </source>
</evidence>
<evidence type="ECO:0000313" key="8">
    <source>
        <dbReference type="Proteomes" id="UP000228380"/>
    </source>
</evidence>
<dbReference type="KEGG" id="pda:103721232"/>
<dbReference type="Proteomes" id="UP000228380">
    <property type="component" value="Unplaced"/>
</dbReference>
<dbReference type="GO" id="GO:0046872">
    <property type="term" value="F:metal ion binding"/>
    <property type="evidence" value="ECO:0007669"/>
    <property type="project" value="UniProtKB-KW"/>
</dbReference>
<dbReference type="GeneID" id="103721232"/>
<dbReference type="AlphaFoldDB" id="A0A8B7CZ50"/>
<accession>A0A8B7CZ50</accession>
<dbReference type="FunFam" id="3.30.420.10:FF:000040">
    <property type="entry name" value="Exonuclease family protein"/>
    <property type="match status" value="1"/>
</dbReference>
<dbReference type="OrthoDB" id="2018529at2759"/>
<evidence type="ECO:0000313" key="9">
    <source>
        <dbReference type="RefSeq" id="XP_008809574.1"/>
    </source>
</evidence>
<reference evidence="9" key="1">
    <citation type="submission" date="2025-08" db="UniProtKB">
        <authorList>
            <consortium name="RefSeq"/>
        </authorList>
    </citation>
    <scope>IDENTIFICATION</scope>
    <source>
        <tissue evidence="9">Young leaves</tissue>
    </source>
</reference>
<dbReference type="InterPro" id="IPR012337">
    <property type="entry name" value="RNaseH-like_sf"/>
</dbReference>
<comment type="cofactor">
    <cofactor evidence="1">
        <name>Mg(2+)</name>
        <dbReference type="ChEBI" id="CHEBI:18420"/>
    </cofactor>
</comment>
<evidence type="ECO:0000259" key="7">
    <source>
        <dbReference type="SMART" id="SM00479"/>
    </source>
</evidence>
<dbReference type="InterPro" id="IPR036397">
    <property type="entry name" value="RNaseH_sf"/>
</dbReference>
<evidence type="ECO:0000256" key="5">
    <source>
        <dbReference type="ARBA" id="ARBA00022839"/>
    </source>
</evidence>
<dbReference type="PANTHER" id="PTHR30231:SF4">
    <property type="entry name" value="PROTEIN NEN2"/>
    <property type="match status" value="1"/>
</dbReference>